<dbReference type="Proteomes" id="UP000030321">
    <property type="component" value="Unassembled WGS sequence"/>
</dbReference>
<dbReference type="AlphaFoldDB" id="A0A0A1VS41"/>
<dbReference type="GO" id="GO:0016757">
    <property type="term" value="F:glycosyltransferase activity"/>
    <property type="evidence" value="ECO:0007669"/>
    <property type="project" value="InterPro"/>
</dbReference>
<evidence type="ECO:0000259" key="1">
    <source>
        <dbReference type="Pfam" id="PF00534"/>
    </source>
</evidence>
<reference evidence="3" key="1">
    <citation type="journal article" date="2015" name="Genome">
        <title>Whole Genome Sequence of the Non-Microcystin-Producing Microcystis aeruginosa Strain NIES-44.</title>
        <authorList>
            <person name="Okano K."/>
            <person name="Miyata N."/>
            <person name="Ozaki Y."/>
        </authorList>
    </citation>
    <scope>NUCLEOTIDE SEQUENCE [LARGE SCALE GENOMIC DNA]</scope>
    <source>
        <strain evidence="3">NIES-44</strain>
    </source>
</reference>
<dbReference type="InterPro" id="IPR050194">
    <property type="entry name" value="Glycosyltransferase_grp1"/>
</dbReference>
<protein>
    <submittedName>
        <fullName evidence="2">Glycosyltransferase</fullName>
    </submittedName>
</protein>
<proteinExistence type="predicted"/>
<feature type="domain" description="Glycosyl transferase family 1" evidence="1">
    <location>
        <begin position="185"/>
        <end position="344"/>
    </location>
</feature>
<dbReference type="Gene3D" id="3.40.50.2000">
    <property type="entry name" value="Glycogen Phosphorylase B"/>
    <property type="match status" value="2"/>
</dbReference>
<dbReference type="PANTHER" id="PTHR45947">
    <property type="entry name" value="SULFOQUINOVOSYL TRANSFERASE SQD2"/>
    <property type="match status" value="1"/>
</dbReference>
<accession>A0A0A1VS41</accession>
<evidence type="ECO:0000313" key="2">
    <source>
        <dbReference type="EMBL" id="GAL92263.1"/>
    </source>
</evidence>
<dbReference type="Pfam" id="PF00534">
    <property type="entry name" value="Glycos_transf_1"/>
    <property type="match status" value="1"/>
</dbReference>
<dbReference type="EMBL" id="BBPA01000020">
    <property type="protein sequence ID" value="GAL92263.1"/>
    <property type="molecule type" value="Genomic_DNA"/>
</dbReference>
<dbReference type="InterPro" id="IPR001296">
    <property type="entry name" value="Glyco_trans_1"/>
</dbReference>
<name>A0A0A1VS41_MICAE</name>
<evidence type="ECO:0000313" key="3">
    <source>
        <dbReference type="Proteomes" id="UP000030321"/>
    </source>
</evidence>
<comment type="caution">
    <text evidence="2">The sequence shown here is derived from an EMBL/GenBank/DDBJ whole genome shotgun (WGS) entry which is preliminary data.</text>
</comment>
<gene>
    <name evidence="2" type="ORF">N44_00821</name>
</gene>
<organism evidence="2 3">
    <name type="scientific">Microcystis aeruginosa NIES-44</name>
    <dbReference type="NCBI Taxonomy" id="449439"/>
    <lineage>
        <taxon>Bacteria</taxon>
        <taxon>Bacillati</taxon>
        <taxon>Cyanobacteriota</taxon>
        <taxon>Cyanophyceae</taxon>
        <taxon>Oscillatoriophycideae</taxon>
        <taxon>Chroococcales</taxon>
        <taxon>Microcystaceae</taxon>
        <taxon>Microcystis</taxon>
    </lineage>
</organism>
<sequence length="374" mass="43022">MFVTTTTKATGAETTLLNLINNLDRSKFQPLGIVCRFSGQLESQYPSDIPIYSWEKYQTKLIALFSLAKAKLSGINYYENFLDEIHKSLKPDVWYINSIIQPEAINYVQKQQIPCLVHCHEVEQMLERIEQSDVERLVNYPLGIIACSHTSAQMLKILGRTNNLEVCFPCLDTQKIITDQNQASKIRELLKINDKTFVWGMSGSTDYNKNPVRFVEIARELNVQYPDTHFIWLGNNPNSGLDTYAKKYAKYLKIDHKITWTGVLNNRNYYDYLQVVDGFILTSSKESFSIVTMEALYLGKPVISFDCGGTREIIQDGMGHIVKSGDISDIVEAMTRVMSQPENYQFAVTNLLNIYNLSEQTQKWNQILTKYFYK</sequence>
<keyword evidence="2" id="KW-0808">Transferase</keyword>
<dbReference type="SUPFAM" id="SSF53756">
    <property type="entry name" value="UDP-Glycosyltransferase/glycogen phosphorylase"/>
    <property type="match status" value="1"/>
</dbReference>
<dbReference type="PANTHER" id="PTHR45947:SF3">
    <property type="entry name" value="SULFOQUINOVOSYL TRANSFERASE SQD2"/>
    <property type="match status" value="1"/>
</dbReference>